<dbReference type="Proteomes" id="UP000504621">
    <property type="component" value="Unplaced"/>
</dbReference>
<feature type="domain" description="Reverse transcriptase Ty1/copia-type" evidence="1">
    <location>
        <begin position="2"/>
        <end position="132"/>
    </location>
</feature>
<protein>
    <submittedName>
        <fullName evidence="3">Uncharacterized protein LOC110428069</fullName>
    </submittedName>
</protein>
<dbReference type="InterPro" id="IPR013103">
    <property type="entry name" value="RVT_2"/>
</dbReference>
<evidence type="ECO:0000259" key="1">
    <source>
        <dbReference type="Pfam" id="PF07727"/>
    </source>
</evidence>
<dbReference type="CDD" id="cd09272">
    <property type="entry name" value="RNase_HI_RT_Ty1"/>
    <property type="match status" value="1"/>
</dbReference>
<dbReference type="InterPro" id="IPR043502">
    <property type="entry name" value="DNA/RNA_pol_sf"/>
</dbReference>
<keyword evidence="2" id="KW-1185">Reference proteome</keyword>
<evidence type="ECO:0000313" key="3">
    <source>
        <dbReference type="RefSeq" id="XP_021299420.1"/>
    </source>
</evidence>
<dbReference type="AlphaFoldDB" id="A0A6J1BJG8"/>
<proteinExistence type="predicted"/>
<dbReference type="PANTHER" id="PTHR11439">
    <property type="entry name" value="GAG-POL-RELATED RETROTRANSPOSON"/>
    <property type="match status" value="1"/>
</dbReference>
<reference evidence="3" key="1">
    <citation type="submission" date="2025-08" db="UniProtKB">
        <authorList>
            <consortium name="RefSeq"/>
        </authorList>
    </citation>
    <scope>IDENTIFICATION</scope>
    <source>
        <tissue evidence="3">Leaf</tissue>
    </source>
</reference>
<dbReference type="SUPFAM" id="SSF56672">
    <property type="entry name" value="DNA/RNA polymerases"/>
    <property type="match status" value="1"/>
</dbReference>
<name>A0A6J1BJG8_9ROSI</name>
<evidence type="ECO:0000313" key="2">
    <source>
        <dbReference type="Proteomes" id="UP000504621"/>
    </source>
</evidence>
<sequence>MVCKLHKSLYGLKQASRQWNAKLTASILRYGFKQSMSDYSLYTMKKEDGSFTALLVYVDDIIVGSTSIKASDDVKGYLKSQFKIKDLRNVKYFLGLEIDQSTKGISICQRKYVLDVLENQGLLRCKPMSTPIDYNHKLSKAEEEEQLTNPTSYRQLIGKLLYLTFTRPEISYAVQVLSQFMDKPGRQHLIAAHRVLKYQKGSPGQGILMKVGTKPIISAYSDSDWARCLETRRSITGYCILVGESLISWKSKKQQVVARSSTEVEYRSIATTCYEGIWLKFLLTDLDAKHDESVNLYCDNQSTLNIYNQFSVP</sequence>
<dbReference type="RefSeq" id="XP_021299420.1">
    <property type="nucleotide sequence ID" value="XM_021443745.1"/>
</dbReference>
<gene>
    <name evidence="3" type="primary">LOC110428069</name>
</gene>
<organism evidence="2 3">
    <name type="scientific">Herrania umbratica</name>
    <dbReference type="NCBI Taxonomy" id="108875"/>
    <lineage>
        <taxon>Eukaryota</taxon>
        <taxon>Viridiplantae</taxon>
        <taxon>Streptophyta</taxon>
        <taxon>Embryophyta</taxon>
        <taxon>Tracheophyta</taxon>
        <taxon>Spermatophyta</taxon>
        <taxon>Magnoliopsida</taxon>
        <taxon>eudicotyledons</taxon>
        <taxon>Gunneridae</taxon>
        <taxon>Pentapetalae</taxon>
        <taxon>rosids</taxon>
        <taxon>malvids</taxon>
        <taxon>Malvales</taxon>
        <taxon>Malvaceae</taxon>
        <taxon>Byttnerioideae</taxon>
        <taxon>Herrania</taxon>
    </lineage>
</organism>
<dbReference type="OrthoDB" id="996302at2759"/>
<dbReference type="PANTHER" id="PTHR11439:SF498">
    <property type="entry name" value="DNAK FAMILY PROTEIN"/>
    <property type="match status" value="1"/>
</dbReference>
<dbReference type="Pfam" id="PF07727">
    <property type="entry name" value="RVT_2"/>
    <property type="match status" value="1"/>
</dbReference>
<accession>A0A6J1BJG8</accession>
<dbReference type="GeneID" id="110428069"/>